<feature type="signal peptide" evidence="1">
    <location>
        <begin position="1"/>
        <end position="24"/>
    </location>
</feature>
<dbReference type="AlphaFoldDB" id="A0A813GSQ0"/>
<keyword evidence="1" id="KW-0732">Signal</keyword>
<keyword evidence="5" id="KW-1185">Reference proteome</keyword>
<dbReference type="EMBL" id="CAJNNV010029349">
    <property type="protein sequence ID" value="CAE8628123.1"/>
    <property type="molecule type" value="Genomic_DNA"/>
</dbReference>
<protein>
    <recommendedName>
        <fullName evidence="6">Subtilisin</fullName>
    </recommendedName>
</protein>
<dbReference type="Proteomes" id="UP000654075">
    <property type="component" value="Unassembled WGS sequence"/>
</dbReference>
<proteinExistence type="predicted"/>
<evidence type="ECO:0008006" key="6">
    <source>
        <dbReference type="Google" id="ProtNLM"/>
    </source>
</evidence>
<organism evidence="4 5">
    <name type="scientific">Polarella glacialis</name>
    <name type="common">Dinoflagellate</name>
    <dbReference type="NCBI Taxonomy" id="89957"/>
    <lineage>
        <taxon>Eukaryota</taxon>
        <taxon>Sar</taxon>
        <taxon>Alveolata</taxon>
        <taxon>Dinophyceae</taxon>
        <taxon>Suessiales</taxon>
        <taxon>Suessiaceae</taxon>
        <taxon>Polarella</taxon>
    </lineage>
</organism>
<evidence type="ECO:0000313" key="3">
    <source>
        <dbReference type="EMBL" id="CAE8628123.1"/>
    </source>
</evidence>
<evidence type="ECO:0000313" key="5">
    <source>
        <dbReference type="Proteomes" id="UP000654075"/>
    </source>
</evidence>
<reference evidence="4" key="1">
    <citation type="submission" date="2021-02" db="EMBL/GenBank/DDBJ databases">
        <authorList>
            <person name="Dougan E. K."/>
            <person name="Rhodes N."/>
            <person name="Thang M."/>
            <person name="Chan C."/>
        </authorList>
    </citation>
    <scope>NUCLEOTIDE SEQUENCE</scope>
</reference>
<evidence type="ECO:0000313" key="2">
    <source>
        <dbReference type="EMBL" id="CAE8608019.1"/>
    </source>
</evidence>
<comment type="caution">
    <text evidence="4">The sequence shown here is derived from an EMBL/GenBank/DDBJ whole genome shotgun (WGS) entry which is preliminary data.</text>
</comment>
<name>A0A813GSQ0_POLGL</name>
<evidence type="ECO:0000256" key="1">
    <source>
        <dbReference type="SAM" id="SignalP"/>
    </source>
</evidence>
<dbReference type="EMBL" id="CAJNNV010022307">
    <property type="protein sequence ID" value="CAE8608019.1"/>
    <property type="molecule type" value="Genomic_DNA"/>
</dbReference>
<sequence length="323" mass="33918">MARICHGAWQLMLFSGFACLPAAGQHSSVGASSLEKCGDGEPDSPGGACAVLAYDDPVGLSLLQRSASQRHGLAPPGHKDHHALSSKTLAGRTADQAPGPQAPLEEAAVLQLEDVTDIHAATMADARVTSNISGKVRWPWSPSPPPTPSCNGVYAQYSDVNLEDNMTFEFKSANSEGMRCLEQGPYGPNKCCVAWGSNSTILGQVKLPQDLGAEATISASVSGWYGWIPLADSLQCKACGEDCRACPSISKFLPFLFPCKPVPMPPCPLKAGTHVNATSIVLTSEMQGQLSGLKVTVKWRIESPLGSNDVAVVVASGQAYIKA</sequence>
<gene>
    <name evidence="2" type="ORF">PGLA1383_LOCUS25919</name>
    <name evidence="3" type="ORF">PGLA1383_LOCUS44801</name>
    <name evidence="4" type="ORF">PGLA1383_LOCUS44802</name>
</gene>
<evidence type="ECO:0000313" key="4">
    <source>
        <dbReference type="EMBL" id="CAE8628124.1"/>
    </source>
</evidence>
<accession>A0A813GSQ0</accession>
<dbReference type="EMBL" id="CAJNNV010029349">
    <property type="protein sequence ID" value="CAE8628124.1"/>
    <property type="molecule type" value="Genomic_DNA"/>
</dbReference>
<dbReference type="PROSITE" id="PS51257">
    <property type="entry name" value="PROKAR_LIPOPROTEIN"/>
    <property type="match status" value="1"/>
</dbReference>
<feature type="chain" id="PRO_5036222007" description="Subtilisin" evidence="1">
    <location>
        <begin position="25"/>
        <end position="323"/>
    </location>
</feature>